<dbReference type="Proteomes" id="UP000694915">
    <property type="component" value="Linkage group LG9"/>
</dbReference>
<feature type="topological domain" description="Cytoplasmic" evidence="9">
    <location>
        <begin position="1"/>
        <end position="5650"/>
    </location>
</feature>
<name>A0ABM1UMF9_MICOH</name>
<comment type="similarity">
    <text evidence="1">Belongs to the nesprin family.</text>
</comment>
<comment type="subcellular location">
    <subcellularLocation>
        <location evidence="8">Nucleus outer membrane</location>
        <topology evidence="8">Single-pass type IV membrane protein</topology>
    </subcellularLocation>
</comment>
<dbReference type="InterPro" id="IPR002017">
    <property type="entry name" value="Spectrin_repeat"/>
</dbReference>
<dbReference type="InterPro" id="IPR057933">
    <property type="entry name" value="SYNE3_dom"/>
</dbReference>
<dbReference type="RefSeq" id="XP_026643171.1">
    <property type="nucleotide sequence ID" value="XM_026787370.1"/>
</dbReference>
<proteinExistence type="inferred from homology"/>
<dbReference type="Pfam" id="PF00435">
    <property type="entry name" value="Spectrin"/>
    <property type="match status" value="10"/>
</dbReference>
<gene>
    <name evidence="14" type="primary">LOC101984034</name>
</gene>
<feature type="region of interest" description="Disordered" evidence="11">
    <location>
        <begin position="2851"/>
        <end position="2884"/>
    </location>
</feature>
<evidence type="ECO:0000256" key="8">
    <source>
        <dbReference type="ARBA" id="ARBA00046312"/>
    </source>
</evidence>
<keyword evidence="7" id="KW-0539">Nucleus</keyword>
<keyword evidence="6 9" id="KW-0472">Membrane</keyword>
<feature type="coiled-coil region" evidence="10">
    <location>
        <begin position="282"/>
        <end position="309"/>
    </location>
</feature>
<evidence type="ECO:0000256" key="7">
    <source>
        <dbReference type="ARBA" id="ARBA00023242"/>
    </source>
</evidence>
<keyword evidence="2" id="KW-0597">Phosphoprotein</keyword>
<keyword evidence="10" id="KW-0175">Coiled coil</keyword>
<evidence type="ECO:0000256" key="10">
    <source>
        <dbReference type="SAM" id="Coils"/>
    </source>
</evidence>
<feature type="compositionally biased region" description="Polar residues" evidence="11">
    <location>
        <begin position="5584"/>
        <end position="5600"/>
    </location>
</feature>
<evidence type="ECO:0000256" key="6">
    <source>
        <dbReference type="ARBA" id="ARBA00023136"/>
    </source>
</evidence>
<dbReference type="PANTHER" id="PTHR14514:SF3">
    <property type="entry name" value="NESPRIN-1"/>
    <property type="match status" value="1"/>
</dbReference>
<evidence type="ECO:0000313" key="14">
    <source>
        <dbReference type="RefSeq" id="XP_026643171.1"/>
    </source>
</evidence>
<feature type="coiled-coil region" evidence="10">
    <location>
        <begin position="2940"/>
        <end position="2967"/>
    </location>
</feature>
<evidence type="ECO:0000256" key="11">
    <source>
        <dbReference type="SAM" id="MobiDB-lite"/>
    </source>
</evidence>
<feature type="topological domain" description="Perinuclear space" evidence="9">
    <location>
        <begin position="5672"/>
        <end position="5701"/>
    </location>
</feature>
<keyword evidence="5" id="KW-1133">Transmembrane helix</keyword>
<evidence type="ECO:0000256" key="5">
    <source>
        <dbReference type="ARBA" id="ARBA00022989"/>
    </source>
</evidence>
<dbReference type="PANTHER" id="PTHR14514">
    <property type="entry name" value="PKA ANCHORING PROTEIN"/>
    <property type="match status" value="1"/>
</dbReference>
<dbReference type="Pfam" id="PF10541">
    <property type="entry name" value="KASH"/>
    <property type="match status" value="1"/>
</dbReference>
<feature type="coiled-coil region" evidence="10">
    <location>
        <begin position="1650"/>
        <end position="1684"/>
    </location>
</feature>
<dbReference type="GeneID" id="101984034"/>
<evidence type="ECO:0000256" key="9">
    <source>
        <dbReference type="PROSITE-ProRule" id="PRU00385"/>
    </source>
</evidence>
<feature type="coiled-coil region" evidence="10">
    <location>
        <begin position="4695"/>
        <end position="4722"/>
    </location>
</feature>
<feature type="coiled-coil region" evidence="10">
    <location>
        <begin position="2611"/>
        <end position="2686"/>
    </location>
</feature>
<evidence type="ECO:0000256" key="1">
    <source>
        <dbReference type="ARBA" id="ARBA00008619"/>
    </source>
</evidence>
<dbReference type="InterPro" id="IPR012315">
    <property type="entry name" value="KASH"/>
</dbReference>
<feature type="region of interest" description="Disordered" evidence="11">
    <location>
        <begin position="5575"/>
        <end position="5636"/>
    </location>
</feature>
<feature type="coiled-coil region" evidence="10">
    <location>
        <begin position="343"/>
        <end position="377"/>
    </location>
</feature>
<evidence type="ECO:0000256" key="3">
    <source>
        <dbReference type="ARBA" id="ARBA00022692"/>
    </source>
</evidence>
<dbReference type="Gene3D" id="1.20.58.60">
    <property type="match status" value="25"/>
</dbReference>
<feature type="compositionally biased region" description="Polar residues" evidence="11">
    <location>
        <begin position="5608"/>
        <end position="5621"/>
    </location>
</feature>
<dbReference type="InterPro" id="IPR018159">
    <property type="entry name" value="Spectrin/alpha-actinin"/>
</dbReference>
<dbReference type="PROSITE" id="PS51049">
    <property type="entry name" value="KASH"/>
    <property type="match status" value="1"/>
</dbReference>
<feature type="region of interest" description="Disordered" evidence="11">
    <location>
        <begin position="5116"/>
        <end position="5166"/>
    </location>
</feature>
<dbReference type="CDD" id="cd00176">
    <property type="entry name" value="SPEC"/>
    <property type="match status" value="9"/>
</dbReference>
<dbReference type="SMART" id="SM00150">
    <property type="entry name" value="SPEC"/>
    <property type="match status" value="33"/>
</dbReference>
<protein>
    <submittedName>
        <fullName evidence="14">Nesprin-1 isoform X1</fullName>
    </submittedName>
</protein>
<feature type="coiled-coil region" evidence="10">
    <location>
        <begin position="2505"/>
        <end position="2532"/>
    </location>
</feature>
<keyword evidence="13" id="KW-1185">Reference proteome</keyword>
<dbReference type="SUPFAM" id="SSF46966">
    <property type="entry name" value="Spectrin repeat"/>
    <property type="match status" value="30"/>
</dbReference>
<feature type="compositionally biased region" description="Low complexity" evidence="11">
    <location>
        <begin position="5136"/>
        <end position="5148"/>
    </location>
</feature>
<feature type="coiled-coil region" evidence="10">
    <location>
        <begin position="4046"/>
        <end position="4083"/>
    </location>
</feature>
<feature type="coiled-coil region" evidence="10">
    <location>
        <begin position="1152"/>
        <end position="1182"/>
    </location>
</feature>
<feature type="coiled-coil region" evidence="10">
    <location>
        <begin position="5492"/>
        <end position="5519"/>
    </location>
</feature>
<accession>A0ABM1UMF9</accession>
<dbReference type="Pfam" id="PF25804">
    <property type="entry name" value="SYNE3"/>
    <property type="match status" value="1"/>
</dbReference>
<keyword evidence="4" id="KW-0677">Repeat</keyword>
<dbReference type="InterPro" id="IPR056887">
    <property type="entry name" value="SYNE1/2_dom"/>
</dbReference>
<organism evidence="13 14">
    <name type="scientific">Microtus ochrogaster</name>
    <name type="common">Prairie vole</name>
    <dbReference type="NCBI Taxonomy" id="79684"/>
    <lineage>
        <taxon>Eukaryota</taxon>
        <taxon>Metazoa</taxon>
        <taxon>Chordata</taxon>
        <taxon>Craniata</taxon>
        <taxon>Vertebrata</taxon>
        <taxon>Euteleostomi</taxon>
        <taxon>Mammalia</taxon>
        <taxon>Eutheria</taxon>
        <taxon>Euarchontoglires</taxon>
        <taxon>Glires</taxon>
        <taxon>Rodentia</taxon>
        <taxon>Myomorpha</taxon>
        <taxon>Muroidea</taxon>
        <taxon>Cricetidae</taxon>
        <taxon>Arvicolinae</taxon>
        <taxon>Microtus</taxon>
    </lineage>
</organism>
<feature type="coiled-coil region" evidence="10">
    <location>
        <begin position="2383"/>
        <end position="2410"/>
    </location>
</feature>
<feature type="domain" description="KASH" evidence="12">
    <location>
        <begin position="5642"/>
        <end position="5701"/>
    </location>
</feature>
<evidence type="ECO:0000313" key="13">
    <source>
        <dbReference type="Proteomes" id="UP000694915"/>
    </source>
</evidence>
<dbReference type="SMART" id="SM01249">
    <property type="entry name" value="KASH"/>
    <property type="match status" value="1"/>
</dbReference>
<feature type="coiled-coil region" evidence="10">
    <location>
        <begin position="3409"/>
        <end position="3436"/>
    </location>
</feature>
<sequence length="5701" mass="652541">MLSKGELLSSLLTKEKAEGVQAKVATAKEDWKNFHANLHQKESALENLKIQMKDFEVSAEPVQNWLSKTERLVQESSNRLYDLPAKRREQQKLQSVLEEIQCYEPQLHRLKEKARQLWEGQAASKSFVHRVSQLSSQYLALSNVTKEKVSRLDRIVAEHSQFSLGVKELQDWMMDAVHMLDSYCLPTSDKSVLDGRMLKLEALLSVKQEKEIQMKMTLTRGEYVLQSTSPEGSVAVQQQLQALKEMWESLLSAAIRCKSQLEGALSKWTSYQDDVRQFSSWMDGVEGSLNESERQHTELREKVTALGKAKLLNEEVLSHSSLLETIEVKRAGMTEHYVTQLELQDLQERHQAIKERAKEAVTKLERLVRLHQEYQRDLKTFENWLGQEQEKLDRCSALEGDSHTHETALRDLQELQVRCAEGQALLNSVLHTREDVIPSGIPQAEDRVLESLRQDWQVYQHRLAETRTQFNSVVNKLRLMEQKFQQVDEWLKRMEEKISVRSDCQSSRSTKEIQLLQMKKWHEDLSAHRDEVEEVGSRAQEILEESHASSRMGSQATQLTSRYQALLLQVLEQIKFLEEEIQSLEETESSLGCYADWYGSTHKNFKNVATKIDKVDEVMMGKKLKTLEVLLKDMEKGHSLLKSAREKGERAVKFLEENEAEELRKEIHGHMEQLKDLTGTVRKEHMSLEKGLHLAKEFSDKCKVLTRWMAEYQEILHTPEEPKMELYEKKAQLSKYKSLQQMVLSHEPSVNSVREKGEALLELVQDQTLKDKIQKLQSDFQDLCSIGKEHVLNLEAKVRDHEDYNSELQEVEKWLLQMSGRLVAPDLLEASSLETITQQLAHHKAMMEEIAGFEDRLDDLKTKGDTLIAQCPDHLQAKQKQSVQAHLQGTKDSYSAICSTAQRVYRSLEYELQKHVSRQDTLQQCQAWLSAVQPDLKPSPQPPLSRAEAVKQVKHFRALQEQARTYLDLLCSMCDLSDSSVKTTAKDIQQTEQLIEQRLVHAQNMTQGWEEIKHLKAELWIYLQDADQQLQNMKRRHAELELNIAQNMVSQVKDFATQLQSKQASISTIIEKVNSLTKSQESPEHKEISHLNDQWQDLCLQAGQLCAQREQDLQRSSHYHDHMEIVEAFLEKFTTEWDNLARSNAESTAVHLEALKKLALALQEKKNAIEDLKDHKQKLIEHLSLDDKELVKEQTSHLERRWFQLEDLVKRKIQVSVTNLEELNVVQSRFQELMEWAEEQQPNIVEALKQSPPPDMAQNLLMDHLAICSELEAKQMLLKSLMKDADRVMADLGLNERKVIQKALSDAQKHVNCLSDLVGQRRKYLNKALSEKTQFLMAVFQATSQIQQHERKIMFREYICLLPDDVSKQIKTCKTAQASLKTYQNEVTGLWAQGRELMKGIIEQERPEVLGKLQELQSVYDTVLQKCSHRLQELEKSLVSRKHFKEDFDKACHWLKQADIITFPEINLMNERVELHAQLDKYQNILEQSPEYENLLLTLQRTGQAMLPSLNEVDHSYLSEKLSALPQQFNVIVALAKDKFYKIQEAILARKEYASLIDLTTQSLGELEDQFLKMRKMPSDLIVEESVSLHESCKALLGEVVGLGEAVNELNQKKESFRSTGQPWQPEKMLQLAALYHRLKRQAEQRVGFLEDTTSAYKEHARMCQQLESQLEVVKTEQAKVNEETLPAEEKLKVYHSLAGSLQDSGILLKRVAVHLEDLTPHLDPSAYEKAKGQVQSWQEELKQLTSGIGEMVTECESRMVQSIDFQTEMSRSLDWLRRVKAELSGPVCLDLSLQDIQEEIRKIQIHQEEVLSSLRIMSALSHKEQEKFAKVKELISADLEHTLAELKELDGDVQEALRTQQATLTEIYSHCQRYYQVFQTASDWLEDAQEMLQLAGNGLDVESAEENLKSHVEFFKTEDQFHSHIEELQGLVTKLDPLIKPNGKEELAQKMASLEQRSQRVFQDAHAQRDLLQRCTVQWQEYQKAREEVIELMNDGEKKLSEFSLLKTSSGQEAEEKLSKHKAVVSVVDSLHEKIVALEEKASHLEKTGNDASKATLSRSMTTVWQRWTRLRAVAQDQEKILQDAIDEWKGLSNKMKETTEMIAQLQGKLPESTIEKASKAELVALLECHDTCSLELEQQQLALGVLQQRALSMLQDGALPGAAAEEAPVLREISAMQDQCLSMQDKVKSHSKLVKQELQERGAVETQINAVKSWVQETKDYLGNPTIEIDTQLEELKTLLTEATSHRESIEKIAEEQKDKYLGLYTILPPEISLQLAEVALDLKIHDQIQEKVQEIEQGKAMSQEFGRQIQKVAKDLTTILTKLKAKTDNLVQAKTDQKILAEELDGCNSKLMELDAAVQTFSEQHGQLGKPLAKKIGKLMELHQQTIRQAESRLSKLNQASSHLEEYSEMLESILKWIEKAKVLAHGNIAWNSASQLREQYILHQTLLAESEEIDSDLEAMAEKVQHLAHVYNTEKMSQQVTQLGRETEELRQVIRARLQSLQDAAKDMKKFEGELRNLQAALEQAQAILTSPEVGRLSLKEQLSHRQHLLFEMESLKPKVQAVQLCQSALRIPEDVVASLPLCHAALRLQEEASQLQHTAIQQYNIMQEAVVQYEQYEQEMKHLQQLIEAAHREIEDKPVATSNIQELQAQISRHEELAQKIKGYQEQIASLNSKCKMLTMKAKHATMLLTVTEVEGLAEGTEDLDRELLPTPSAHPSVVMMTAGRCHTLLSPVTEESGEEGTNSEISSPPACRSPSPVANTEASVNQDIAYYQALLAERLQTDAARIPPSATASQELCEAGLEPSATARLGDLQRSWETLKNVISEKQRTLYEALERQQKYQDSLQSVSTKMEAMETKLSEGLQPGRSPESQMAEHQPSPQALMDEVQMLQDEINGLQASLAEELAAASRESDPVEQLALQSTLTVLAERMSTIRMKAAGKKQLLEEKLNDQLEEQRQEQALQRYRCEADELDHWLLNTKATLDVALGTPQEPMDMDAQLVDCQNMLVEIEEKVVALSQLSVHNENLLLEGKAHTKDEAEQLAGKLRLLKGSLLELQRALHDRQLSMQQGATQEKEESDADLTATQSPGVQEWLAQARTTRTHQRQSSLQQQKEFEQELAEQKSLLRSVASRGEEILTQSSAVDSSEGLGEKPAVLSQELGMEGTKSFAEDQMRMKWESLHQEFSTKQKLLQNVLEQEQEQVLYSSPNRLLAGAPLYRGEAQTQDKSSVTSFLDGLNQAFEEASSQGGGTKTQNIHLEQKLYDGVSATSTWLDDVEERLFVTTTLLPEETEACLIHQEALAKDIKEMSEEMDKNKNLFSQAFPEDGDNRDVIEDTLGCLLGRLSLLDSVVDQRCHQMKERLQQILNFQNDLKVLFTSLADNKYIILQKLANVFEQPIVEQIQAIQQAEEGLKELDGGIAELKRRGDKLQVEQPTLQELSNLQDMYDELLVTISSRRSSLNQNLALKSQYDRALQDLADLLDTGQEKMAGDHKITVSSKEEIQQLLDKHKEYFQSLESHMILTETLFRKISSFAVGKETQLHTDRMVQASAVLRQAHKRGVELEYILEMWSHLDEMLQELSRQLEVVESSIPSVGLVEESEDRLVERMNLYQHLKSSLNEDQPKLYQVLDDGKRLLMSASCSDLESQLNQLGERWLNNTNRVSKELHRLETILKHWTRYQSESADLTHWLQSAKDRLAFWTQQSVTVPQELEMVRDHLNAFLEFSKEVDAKSSLKSSVMSTGNQLLRLKKVDTAALRAELSRMDSQWTDLLTSIPVVQEKLHQLQMDKLPSRHAISEVMSWIALMESVIQKDEEDIKNAVGYKAIHDYLQKYKGFKIDLNCKQLTADFVNQSVLQISSQDVESKRSDKTDFAEQLGAMNKSWQLLQGRVGEKIQLLEGLLESWSEYENSVQSLKAWFETQEKKLKQQQQIGDQTSVQNALKDCQELEDLIKAKEKEVEKIEQSGLALIQNKKEEVSGSVMSTLRELSQTWAGLDHLVGELKMQLTSVLAQWGHHKAALDEINSHIMEARYSLSRFRLLTGSSEAVQVQVDNLQNLHDSLEKQEEDLQKFSSITNQLLKECHPPVTETLSSTLQEVNMRWNNLLEEIAEQLHASKALLLLWQRYKDYTKQCTSAVQQQEDQTSALLKAVTNKDIADDEVTKWIQDCNDLLKGLGAVKDSLFVLRELGEQLGQQVDASAAAAIQCEQLCFSQRLSALEQALCRQQAVLQAGVIDYETFAQSLEALEVWIAEAEDILQAQDPTHSSDLSTIQDRMEELKGQMLRFSSMAPDLDRLNELGYRLPLNDKEIKRMQTLNRQWSLMSSQTTERFSKLQSFLLQHQTFLEKCETWMEFLVQTEQKLAVEISGNYQHLLEQQRAHELFQAEMLSRQQILHAIIVDGQHLLEQGQVDDRDEFSLKLTLLSNQWQGVIRRAQQRRGIIDSQIRQWQRYREMAEKLRKWLVEVAHLPLSGLGSIPVPLQQVRTLFDEVQFKEKVFLRQQGSYILTVEAGKQLLLSADSGAEAALQAELTEIQEQWKSASMHLEEQKKKLAFLLNDWEKCEKGIADSLEKLRTFKKKLAQPLPDHHDELHTEQMRCKELETAVGRWTDDLAELTLLRDALAVYISAEDIAILNERVELLQRQWEELCHQVSLRRQQVSERLNEWAVFSEKNKELCEWLTQMEGKVSQNGDILIEEMIEKLKKDYQEEIAVAQENKIQLQQMGERLAKASHESKASEIQYKLSKVNDRWQHLLDLIAARVKKLKETLVAVQQLDKNMGNLRTWLAHIESELAQPIVYESCNSEEIQRKLSEQQELQRDIEKHSTGVASVLNLCEVLLHDCDACATEAECDSIQQATRNLDRRWRNICAMSMERRLKIEETWRLWQKFLDDYSRFEDWLKISERTAAFPSSSGVLYTVAKEELKKFEAFQRQVHESLTQLELINKQYRRLARENRTDSACSLKQMVHGGNQRWDDLQKRVTSILRRLKHFISQREEFETARDSILVWLTEMDLQLTNIEHFSECDVQAKIKQLKAFQQEISLNHNKIEQIIGQGEQLIEKSEPLDAAVIEEELDELRRYCQEVFGRVERYHKKLIRLPLPDDDHDLSDRELDLEDSTALSDLRWQDPSADGVPSPQPSSNPSLSLPQPLRSERSGRDTPASVDSIPLEWDHDYDLSRDLESASRTLPSEDEEGEDDKEFYLRGAVGLSDVVIPENPEAYVKLTENAIRNTSGDPSSLESQMRQLDKALDDSRFQMQQTANILRSKTPTGPDLDTSYKGYMKLLGECSGSIDSVRRLEHKLAEEESVPGFVNLNSNETQTAGVIDRWELLQAQALSKELRMKQNLQKWQQFKSDLDNIWAWLGETEEELDQLQHLALSTDIHTIESHIKKLKELQKAVDHRKAIILSINLCSSEFTQGDSKESHDLQDRLSQMNGRWDRVCSLLEDWRKLLQGALMQCQEFHEMSHALLLLLENIDRRKNEIIPVDSTLDPETLQDHHKQLVQIKQELQKSQLRVASLQDMSRQLLVNAEGSDCLEAKEKVHVIGNRLKLLLKEVTHHIKDLEKLLDMASSQQDLSSWSSADELDTSGSMSPTSGRSTPNRQKSPRGKCSHSQPGPSVSSPKSRSTKGGCDSSLSEPRPARVGRSFLFRVLRAALPLQLLLLFLIGLACLVPMSEEDYSCALSNNFARSFHPMLRYTNGPPPL</sequence>
<feature type="coiled-coil region" evidence="10">
    <location>
        <begin position="3940"/>
        <end position="3967"/>
    </location>
</feature>
<evidence type="ECO:0000256" key="2">
    <source>
        <dbReference type="ARBA" id="ARBA00022553"/>
    </source>
</evidence>
<feature type="region of interest" description="Disordered" evidence="11">
    <location>
        <begin position="2737"/>
        <end position="2764"/>
    </location>
</feature>
<feature type="region of interest" description="Disordered" evidence="11">
    <location>
        <begin position="3070"/>
        <end position="3091"/>
    </location>
</feature>
<evidence type="ECO:0000259" key="12">
    <source>
        <dbReference type="PROSITE" id="PS51049"/>
    </source>
</evidence>
<dbReference type="Pfam" id="PF25035">
    <property type="entry name" value="SYNE1"/>
    <property type="match status" value="1"/>
</dbReference>
<evidence type="ECO:0000256" key="4">
    <source>
        <dbReference type="ARBA" id="ARBA00022737"/>
    </source>
</evidence>
<reference evidence="14" key="1">
    <citation type="submission" date="2025-08" db="UniProtKB">
        <authorList>
            <consortium name="RefSeq"/>
        </authorList>
    </citation>
    <scope>IDENTIFICATION</scope>
</reference>
<keyword evidence="3 9" id="KW-0812">Transmembrane</keyword>